<protein>
    <submittedName>
        <fullName evidence="3">Uncharacterized protein</fullName>
    </submittedName>
</protein>
<name>A0A9P7MYM9_9HYPO</name>
<evidence type="ECO:0000313" key="2">
    <source>
        <dbReference type="EMBL" id="KAG5963313.1"/>
    </source>
</evidence>
<keyword evidence="1" id="KW-0732">Signal</keyword>
<gene>
    <name evidence="3" type="ORF">E4U56_000816</name>
    <name evidence="2" type="ORF">E4U57_006386</name>
</gene>
<keyword evidence="4" id="KW-1185">Reference proteome</keyword>
<evidence type="ECO:0000313" key="4">
    <source>
        <dbReference type="Proteomes" id="UP000742024"/>
    </source>
</evidence>
<sequence length="118" mass="12671">MKFSNVLGAFALSTLEASRAYASPVEAQSLEGRAPEYCCMRAELNGDSKTSYVPALGGKVLAFSYPNGCRVSILQDGARPPSQGGCRDWRLILDKCPPGQVPAVTGEEAEVCQNFKRI</sequence>
<dbReference type="AlphaFoldDB" id="A0A9P7MYM9"/>
<evidence type="ECO:0000313" key="3">
    <source>
        <dbReference type="EMBL" id="KAG5976994.1"/>
    </source>
</evidence>
<evidence type="ECO:0000313" key="5">
    <source>
        <dbReference type="Proteomes" id="UP000784919"/>
    </source>
</evidence>
<organism evidence="3 5">
    <name type="scientific">Claviceps arundinis</name>
    <dbReference type="NCBI Taxonomy" id="1623583"/>
    <lineage>
        <taxon>Eukaryota</taxon>
        <taxon>Fungi</taxon>
        <taxon>Dikarya</taxon>
        <taxon>Ascomycota</taxon>
        <taxon>Pezizomycotina</taxon>
        <taxon>Sordariomycetes</taxon>
        <taxon>Hypocreomycetidae</taxon>
        <taxon>Hypocreales</taxon>
        <taxon>Clavicipitaceae</taxon>
        <taxon>Claviceps</taxon>
    </lineage>
</organism>
<comment type="caution">
    <text evidence="3">The sequence shown here is derived from an EMBL/GenBank/DDBJ whole genome shotgun (WGS) entry which is preliminary data.</text>
</comment>
<feature type="signal peptide" evidence="1">
    <location>
        <begin position="1"/>
        <end position="22"/>
    </location>
</feature>
<dbReference type="EMBL" id="SRPS01000012">
    <property type="protein sequence ID" value="KAG5976994.1"/>
    <property type="molecule type" value="Genomic_DNA"/>
</dbReference>
<feature type="chain" id="PRO_5040134035" evidence="1">
    <location>
        <begin position="23"/>
        <end position="118"/>
    </location>
</feature>
<dbReference type="OrthoDB" id="4943777at2759"/>
<reference evidence="3 4" key="1">
    <citation type="journal article" date="2020" name="bioRxiv">
        <title>Whole genome comparisons of ergot fungi reveals the divergence and evolution of species within the genus Claviceps are the result of varying mechanisms driving genome evolution and host range expansion.</title>
        <authorList>
            <person name="Wyka S.A."/>
            <person name="Mondo S.J."/>
            <person name="Liu M."/>
            <person name="Dettman J."/>
            <person name="Nalam V."/>
            <person name="Broders K.D."/>
        </authorList>
    </citation>
    <scope>NUCLEOTIDE SEQUENCE</scope>
    <source>
        <strain evidence="3">CCC 1102</strain>
        <strain evidence="2 4">LM583</strain>
    </source>
</reference>
<dbReference type="Proteomes" id="UP000742024">
    <property type="component" value="Unassembled WGS sequence"/>
</dbReference>
<dbReference type="Proteomes" id="UP000784919">
    <property type="component" value="Unassembled WGS sequence"/>
</dbReference>
<dbReference type="EMBL" id="SRPR01000055">
    <property type="protein sequence ID" value="KAG5963313.1"/>
    <property type="molecule type" value="Genomic_DNA"/>
</dbReference>
<accession>A0A9P7MYM9</accession>
<evidence type="ECO:0000256" key="1">
    <source>
        <dbReference type="SAM" id="SignalP"/>
    </source>
</evidence>
<proteinExistence type="predicted"/>